<dbReference type="AlphaFoldDB" id="A0A2G5VHM8"/>
<sequence length="356" mass="41633">MKLLKFPLLVQDEILDNMNYRNLFLLSFVSKKVKKLIKYSQMKRFESIDSIRYYCCLPDKLVVYVYSKHCRENVLLISQRQKTTRKDCFQSNLSGKIVDFLFPSSVALFDPWDRDSVFNSIHNNFLDFFGDSLKCLWPTNTYENPVPQLRNMKACFESLCVNEYTDLETLNNFFALSPAWEHIHALFETTIEVGPDSKFYQAESIEICQKESSSPAMLLHFQGRQAFIKCEECEISDLIEFVNRWKLGEGFQNLEYLRIDINSGEFSLFLHGRPNSEILKAFEAKHINRTKQPPTHTLPRVYLEDGSPEPNTDPITSRTYVVRKSDNRVASVLIQKKTLRFGVWDKTEEEFLGMLE</sequence>
<dbReference type="EMBL" id="PDUG01000001">
    <property type="protein sequence ID" value="PIC51171.1"/>
    <property type="molecule type" value="Genomic_DNA"/>
</dbReference>
<keyword evidence="3" id="KW-1185">Reference proteome</keyword>
<evidence type="ECO:0000259" key="1">
    <source>
        <dbReference type="PROSITE" id="PS50181"/>
    </source>
</evidence>
<dbReference type="InterPro" id="IPR001810">
    <property type="entry name" value="F-box_dom"/>
</dbReference>
<dbReference type="PANTHER" id="PTHR21503:SF8">
    <property type="entry name" value="F-BOX ASSOCIATED DOMAIN-CONTAINING PROTEIN-RELATED"/>
    <property type="match status" value="1"/>
</dbReference>
<evidence type="ECO:0000313" key="2">
    <source>
        <dbReference type="EMBL" id="PIC51171.1"/>
    </source>
</evidence>
<gene>
    <name evidence="2" type="primary">Cnig_chr_I.g1790</name>
    <name evidence="2" type="ORF">B9Z55_001790</name>
</gene>
<proteinExistence type="predicted"/>
<organism evidence="2 3">
    <name type="scientific">Caenorhabditis nigoni</name>
    <dbReference type="NCBI Taxonomy" id="1611254"/>
    <lineage>
        <taxon>Eukaryota</taxon>
        <taxon>Metazoa</taxon>
        <taxon>Ecdysozoa</taxon>
        <taxon>Nematoda</taxon>
        <taxon>Chromadorea</taxon>
        <taxon>Rhabditida</taxon>
        <taxon>Rhabditina</taxon>
        <taxon>Rhabditomorpha</taxon>
        <taxon>Rhabditoidea</taxon>
        <taxon>Rhabditidae</taxon>
        <taxon>Peloderinae</taxon>
        <taxon>Caenorhabditis</taxon>
    </lineage>
</organism>
<feature type="domain" description="F-box" evidence="1">
    <location>
        <begin position="1"/>
        <end position="48"/>
    </location>
</feature>
<evidence type="ECO:0000313" key="3">
    <source>
        <dbReference type="Proteomes" id="UP000230233"/>
    </source>
</evidence>
<dbReference type="Proteomes" id="UP000230233">
    <property type="component" value="Chromosome I"/>
</dbReference>
<dbReference type="Pfam" id="PF00646">
    <property type="entry name" value="F-box"/>
    <property type="match status" value="1"/>
</dbReference>
<reference evidence="3" key="1">
    <citation type="submission" date="2017-10" db="EMBL/GenBank/DDBJ databases">
        <title>Rapid genome shrinkage in a self-fertile nematode reveals novel sperm competition proteins.</title>
        <authorList>
            <person name="Yin D."/>
            <person name="Schwarz E.M."/>
            <person name="Thomas C.G."/>
            <person name="Felde R.L."/>
            <person name="Korf I.F."/>
            <person name="Cutter A.D."/>
            <person name="Schartner C.M."/>
            <person name="Ralston E.J."/>
            <person name="Meyer B.J."/>
            <person name="Haag E.S."/>
        </authorList>
    </citation>
    <scope>NUCLEOTIDE SEQUENCE [LARGE SCALE GENOMIC DNA]</scope>
    <source>
        <strain evidence="3">JU1422</strain>
    </source>
</reference>
<dbReference type="PROSITE" id="PS50181">
    <property type="entry name" value="FBOX"/>
    <property type="match status" value="1"/>
</dbReference>
<dbReference type="PANTHER" id="PTHR21503">
    <property type="entry name" value="F-BOX-CONTAINING HYPOTHETICAL PROTEIN C.ELEGANS"/>
    <property type="match status" value="1"/>
</dbReference>
<comment type="caution">
    <text evidence="2">The sequence shown here is derived from an EMBL/GenBank/DDBJ whole genome shotgun (WGS) entry which is preliminary data.</text>
</comment>
<name>A0A2G5VHM8_9PELO</name>
<protein>
    <recommendedName>
        <fullName evidence="1">F-box domain-containing protein</fullName>
    </recommendedName>
</protein>
<accession>A0A2G5VHM8</accession>